<protein>
    <recommendedName>
        <fullName evidence="3">histidine kinase</fullName>
        <ecNumber evidence="3">2.7.13.3</ecNumber>
    </recommendedName>
</protein>
<feature type="coiled-coil region" evidence="7">
    <location>
        <begin position="376"/>
        <end position="413"/>
    </location>
</feature>
<comment type="subcellular location">
    <subcellularLocation>
        <location evidence="2">Membrane</location>
    </subcellularLocation>
</comment>
<keyword evidence="4" id="KW-0597">Phosphoprotein</keyword>
<dbReference type="InterPro" id="IPR050351">
    <property type="entry name" value="BphY/WalK/GraS-like"/>
</dbReference>
<evidence type="ECO:0000256" key="8">
    <source>
        <dbReference type="SAM" id="Phobius"/>
    </source>
</evidence>
<evidence type="ECO:0000256" key="3">
    <source>
        <dbReference type="ARBA" id="ARBA00012438"/>
    </source>
</evidence>
<evidence type="ECO:0000256" key="6">
    <source>
        <dbReference type="ARBA" id="ARBA00022777"/>
    </source>
</evidence>
<evidence type="ECO:0000259" key="10">
    <source>
        <dbReference type="PROSITE" id="PS50885"/>
    </source>
</evidence>
<evidence type="ECO:0000313" key="12">
    <source>
        <dbReference type="Proteomes" id="UP000253204"/>
    </source>
</evidence>
<reference evidence="11 12" key="1">
    <citation type="submission" date="2018-07" db="EMBL/GenBank/DDBJ databases">
        <title>Halomonas rutogse sp. nov., isolated from Lake TangqianCo on Tibetan Plateau.</title>
        <authorList>
            <person name="Lu H."/>
            <person name="Xing P."/>
            <person name="Wu Q."/>
        </authorList>
    </citation>
    <scope>NUCLEOTIDE SEQUENCE [LARGE SCALE GENOMIC DNA]</scope>
    <source>
        <strain evidence="11 12">TQ8S</strain>
    </source>
</reference>
<dbReference type="CDD" id="cd06225">
    <property type="entry name" value="HAMP"/>
    <property type="match status" value="1"/>
</dbReference>
<dbReference type="GO" id="GO:0004673">
    <property type="term" value="F:protein histidine kinase activity"/>
    <property type="evidence" value="ECO:0007669"/>
    <property type="project" value="UniProtKB-EC"/>
</dbReference>
<dbReference type="PANTHER" id="PTHR42878">
    <property type="entry name" value="TWO-COMPONENT HISTIDINE KINASE"/>
    <property type="match status" value="1"/>
</dbReference>
<keyword evidence="7" id="KW-0175">Coiled coil</keyword>
<evidence type="ECO:0000256" key="2">
    <source>
        <dbReference type="ARBA" id="ARBA00004370"/>
    </source>
</evidence>
<dbReference type="SMART" id="SM00387">
    <property type="entry name" value="HATPase_c"/>
    <property type="match status" value="1"/>
</dbReference>
<feature type="domain" description="HAMP" evidence="10">
    <location>
        <begin position="339"/>
        <end position="391"/>
    </location>
</feature>
<organism evidence="11 12">
    <name type="scientific">Vreelandella rituensis</name>
    <dbReference type="NCBI Taxonomy" id="2282306"/>
    <lineage>
        <taxon>Bacteria</taxon>
        <taxon>Pseudomonadati</taxon>
        <taxon>Pseudomonadota</taxon>
        <taxon>Gammaproteobacteria</taxon>
        <taxon>Oceanospirillales</taxon>
        <taxon>Halomonadaceae</taxon>
        <taxon>Vreelandella</taxon>
    </lineage>
</organism>
<dbReference type="PANTHER" id="PTHR42878:SF14">
    <property type="entry name" value="OSMOLARITY TWO-COMPONENT SYSTEM PROTEIN SSK1"/>
    <property type="match status" value="1"/>
</dbReference>
<proteinExistence type="predicted"/>
<dbReference type="InterPro" id="IPR005467">
    <property type="entry name" value="His_kinase_dom"/>
</dbReference>
<dbReference type="SMART" id="SM00304">
    <property type="entry name" value="HAMP"/>
    <property type="match status" value="1"/>
</dbReference>
<dbReference type="Pfam" id="PF02518">
    <property type="entry name" value="HATPase_c"/>
    <property type="match status" value="1"/>
</dbReference>
<evidence type="ECO:0000256" key="1">
    <source>
        <dbReference type="ARBA" id="ARBA00000085"/>
    </source>
</evidence>
<feature type="transmembrane region" description="Helical" evidence="8">
    <location>
        <begin position="12"/>
        <end position="34"/>
    </location>
</feature>
<dbReference type="GO" id="GO:0030295">
    <property type="term" value="F:protein kinase activator activity"/>
    <property type="evidence" value="ECO:0007669"/>
    <property type="project" value="TreeGrafter"/>
</dbReference>
<feature type="domain" description="Histidine kinase" evidence="9">
    <location>
        <begin position="406"/>
        <end position="620"/>
    </location>
</feature>
<dbReference type="Proteomes" id="UP000253204">
    <property type="component" value="Unassembled WGS sequence"/>
</dbReference>
<dbReference type="PROSITE" id="PS50109">
    <property type="entry name" value="HIS_KIN"/>
    <property type="match status" value="1"/>
</dbReference>
<keyword evidence="8" id="KW-0812">Transmembrane</keyword>
<evidence type="ECO:0000256" key="5">
    <source>
        <dbReference type="ARBA" id="ARBA00022679"/>
    </source>
</evidence>
<evidence type="ECO:0000313" key="11">
    <source>
        <dbReference type="EMBL" id="RCV89928.1"/>
    </source>
</evidence>
<dbReference type="Gene3D" id="6.10.340.10">
    <property type="match status" value="1"/>
</dbReference>
<evidence type="ECO:0000256" key="4">
    <source>
        <dbReference type="ARBA" id="ARBA00022553"/>
    </source>
</evidence>
<dbReference type="InterPro" id="IPR036890">
    <property type="entry name" value="HATPase_C_sf"/>
</dbReference>
<dbReference type="AlphaFoldDB" id="A0A368TYW8"/>
<evidence type="ECO:0000256" key="7">
    <source>
        <dbReference type="SAM" id="Coils"/>
    </source>
</evidence>
<name>A0A368TYW8_9GAMM</name>
<accession>A0A368TYW8</accession>
<dbReference type="GO" id="GO:0016020">
    <property type="term" value="C:membrane"/>
    <property type="evidence" value="ECO:0007669"/>
    <property type="project" value="UniProtKB-SubCell"/>
</dbReference>
<dbReference type="Gene3D" id="3.30.565.10">
    <property type="entry name" value="Histidine kinase-like ATPase, C-terminal domain"/>
    <property type="match status" value="1"/>
</dbReference>
<comment type="caution">
    <text evidence="11">The sequence shown here is derived from an EMBL/GenBank/DDBJ whole genome shotgun (WGS) entry which is preliminary data.</text>
</comment>
<keyword evidence="8" id="KW-1133">Transmembrane helix</keyword>
<dbReference type="GO" id="GO:0007234">
    <property type="term" value="P:osmosensory signaling via phosphorelay pathway"/>
    <property type="evidence" value="ECO:0007669"/>
    <property type="project" value="TreeGrafter"/>
</dbReference>
<dbReference type="InterPro" id="IPR003660">
    <property type="entry name" value="HAMP_dom"/>
</dbReference>
<comment type="catalytic activity">
    <reaction evidence="1">
        <text>ATP + protein L-histidine = ADP + protein N-phospho-L-histidine.</text>
        <dbReference type="EC" id="2.7.13.3"/>
    </reaction>
</comment>
<dbReference type="RefSeq" id="WP_114487240.1">
    <property type="nucleotide sequence ID" value="NZ_CBCSHM010000033.1"/>
</dbReference>
<dbReference type="GO" id="GO:0000156">
    <property type="term" value="F:phosphorelay response regulator activity"/>
    <property type="evidence" value="ECO:0007669"/>
    <property type="project" value="TreeGrafter"/>
</dbReference>
<dbReference type="Pfam" id="PF00672">
    <property type="entry name" value="HAMP"/>
    <property type="match status" value="1"/>
</dbReference>
<keyword evidence="5" id="KW-0808">Transferase</keyword>
<dbReference type="OrthoDB" id="9804645at2"/>
<sequence>MPMLTLKHRLLLLIFSVTLGVLLLAGFMSNLSLLNYHRYKAQQMIENSFEIVALDYIRLREELQHEARLLDDDINLEASLNLINIYEDRNNYKSILFDEEKLSIGARLLTAVQTGRSDQAYLFDQGSRLVAAASLWEKSWDRLYQSYQQGQAEIKSTATQPFSQEKSQEFQASLYLLEERLEVLRSSLSNGLYLIDESLQLLYRHSLNFEKETPDGHLIMLRHLDETVFSNLITAPLKYQLRTEGQTVISTMNRDLELERQLSLLQKEGQGSTAIYRTEQGFYGMRELFNDTLEPVTLVLKYPNDLYLESRNKTLKALMLAMLASAILALPLALWFLVRQVTQPIQGLVQGVKELREGKYQVAMNESSRDELGVLAQEFNSMAAEIRNREQRLERANRDLARLSEAMAHHFQEPSRRLVAYASYLENAFETGSQSDMSTAVGFIGQQARHLHLLVNKVQQYLAFQRESPALQPVALNMALETALQHSLLNATEVDVEIAPALPAVEADPEYLHEALVAVMNNAYTYRVEQRPLMIRITALRHADKVTLRVCDNGMGISLADREAVFELFTRLTPAVNAEAGTGMGLANVRQSFYQMQGEVHVEEGIEGGVCIAMSLKAASDFQDANAQGANAAVQ</sequence>
<keyword evidence="12" id="KW-1185">Reference proteome</keyword>
<keyword evidence="6 11" id="KW-0418">Kinase</keyword>
<keyword evidence="8" id="KW-0472">Membrane</keyword>
<dbReference type="EMBL" id="QPIJ01000029">
    <property type="protein sequence ID" value="RCV89928.1"/>
    <property type="molecule type" value="Genomic_DNA"/>
</dbReference>
<feature type="transmembrane region" description="Helical" evidence="8">
    <location>
        <begin position="317"/>
        <end position="338"/>
    </location>
</feature>
<gene>
    <name evidence="11" type="ORF">DU506_12490</name>
</gene>
<dbReference type="EC" id="2.7.13.3" evidence="3"/>
<evidence type="ECO:0000259" key="9">
    <source>
        <dbReference type="PROSITE" id="PS50109"/>
    </source>
</evidence>
<dbReference type="InterPro" id="IPR003594">
    <property type="entry name" value="HATPase_dom"/>
</dbReference>
<dbReference type="SUPFAM" id="SSF158472">
    <property type="entry name" value="HAMP domain-like"/>
    <property type="match status" value="1"/>
</dbReference>
<dbReference type="SUPFAM" id="SSF55874">
    <property type="entry name" value="ATPase domain of HSP90 chaperone/DNA topoisomerase II/histidine kinase"/>
    <property type="match status" value="1"/>
</dbReference>
<dbReference type="PROSITE" id="PS50885">
    <property type="entry name" value="HAMP"/>
    <property type="match status" value="1"/>
</dbReference>